<feature type="transmembrane region" description="Helical" evidence="1">
    <location>
        <begin position="47"/>
        <end position="67"/>
    </location>
</feature>
<evidence type="ECO:0000313" key="3">
    <source>
        <dbReference type="Proteomes" id="UP000236732"/>
    </source>
</evidence>
<gene>
    <name evidence="2" type="ORF">SAMN05444920_12124</name>
</gene>
<organism evidence="2 3">
    <name type="scientific">Nonomuraea solani</name>
    <dbReference type="NCBI Taxonomy" id="1144553"/>
    <lineage>
        <taxon>Bacteria</taxon>
        <taxon>Bacillati</taxon>
        <taxon>Actinomycetota</taxon>
        <taxon>Actinomycetes</taxon>
        <taxon>Streptosporangiales</taxon>
        <taxon>Streptosporangiaceae</taxon>
        <taxon>Nonomuraea</taxon>
    </lineage>
</organism>
<dbReference type="AlphaFoldDB" id="A0A1H6EX56"/>
<sequence>MGRLWLDAARHAAGSQIMTDGDRPAGTLTTVAARTLPVAPRERSGTLAALAVLLILGGALTTMMLVMNADERVSAILVTKPIGAGQPFGTGAIREARVVSDGSTYELWADRAQVAKSVAAVSLLPGTLVTTAMTEDWNKELLPGKARVGLALKPGQFPSGVTPGRRVQVVFVPAGNGQHRLLAPSALVDSASTGRNGTTGEVTVIADGAIAPEIAAYASSGEIVIAELPGSR</sequence>
<evidence type="ECO:0000256" key="1">
    <source>
        <dbReference type="SAM" id="Phobius"/>
    </source>
</evidence>
<reference evidence="2 3" key="1">
    <citation type="submission" date="2016-10" db="EMBL/GenBank/DDBJ databases">
        <authorList>
            <person name="de Groot N.N."/>
        </authorList>
    </citation>
    <scope>NUCLEOTIDE SEQUENCE [LARGE SCALE GENOMIC DNA]</scope>
    <source>
        <strain evidence="2 3">CGMCC 4.7037</strain>
    </source>
</reference>
<dbReference type="EMBL" id="FNVT01000021">
    <property type="protein sequence ID" value="SEH01576.1"/>
    <property type="molecule type" value="Genomic_DNA"/>
</dbReference>
<evidence type="ECO:0008006" key="4">
    <source>
        <dbReference type="Google" id="ProtNLM"/>
    </source>
</evidence>
<evidence type="ECO:0000313" key="2">
    <source>
        <dbReference type="EMBL" id="SEH01576.1"/>
    </source>
</evidence>
<name>A0A1H6EX56_9ACTN</name>
<proteinExistence type="predicted"/>
<keyword evidence="1" id="KW-1133">Transmembrane helix</keyword>
<keyword evidence="1" id="KW-0812">Transmembrane</keyword>
<protein>
    <recommendedName>
        <fullName evidence="4">SAF domain-containing protein</fullName>
    </recommendedName>
</protein>
<accession>A0A1H6EX56</accession>
<keyword evidence="3" id="KW-1185">Reference proteome</keyword>
<dbReference type="Proteomes" id="UP000236732">
    <property type="component" value="Unassembled WGS sequence"/>
</dbReference>
<keyword evidence="1" id="KW-0472">Membrane</keyword>